<name>Q47B20_DECAR</name>
<reference evidence="2" key="1">
    <citation type="submission" date="2005-08" db="EMBL/GenBank/DDBJ databases">
        <title>Complete sequence of Dechloromonas aromatica RCB.</title>
        <authorList>
            <person name="Salinero K.K."/>
            <person name="Copeland A."/>
            <person name="Lucas S."/>
            <person name="Lapidus A."/>
            <person name="Barry K."/>
            <person name="Detter J.C."/>
            <person name="Glavina T."/>
            <person name="Hammon N."/>
            <person name="Israni S."/>
            <person name="Pitluck S."/>
            <person name="Di Bartolo G."/>
            <person name="Trong S."/>
            <person name="Schmutz J."/>
            <person name="Larimer F."/>
            <person name="Land M."/>
            <person name="Ivanova N."/>
            <person name="Richardson P."/>
        </authorList>
    </citation>
    <scope>NUCLEOTIDE SEQUENCE</scope>
    <source>
        <strain evidence="2">RCB</strain>
    </source>
</reference>
<feature type="domain" description="Dienelactone hydrolase" evidence="1">
    <location>
        <begin position="25"/>
        <end position="227"/>
    </location>
</feature>
<dbReference type="SUPFAM" id="SSF53474">
    <property type="entry name" value="alpha/beta-Hydrolases"/>
    <property type="match status" value="1"/>
</dbReference>
<dbReference type="InterPro" id="IPR002925">
    <property type="entry name" value="Dienelactn_hydro"/>
</dbReference>
<dbReference type="ESTHER" id="decar-q47b20">
    <property type="family name" value="Dienelactone_hydrolase"/>
</dbReference>
<dbReference type="HOGENOM" id="CLU_054590_7_2_4"/>
<gene>
    <name evidence="2" type="ordered locus">Daro_3231</name>
</gene>
<dbReference type="EMBL" id="CP000089">
    <property type="protein sequence ID" value="AAZ47961.1"/>
    <property type="molecule type" value="Genomic_DNA"/>
</dbReference>
<evidence type="ECO:0000313" key="2">
    <source>
        <dbReference type="EMBL" id="AAZ47961.1"/>
    </source>
</evidence>
<dbReference type="PANTHER" id="PTHR46623">
    <property type="entry name" value="CARBOXYMETHYLENEBUTENOLIDASE-RELATED"/>
    <property type="match status" value="1"/>
</dbReference>
<sequence length="228" mass="24895">MEQQIGTEGRMIEFKRPDGSACQGYYAEAGQDRPGIVVIQEWWGLNPQIRSVADRLAAVGFNALAPDLYHGRVAQDVDEASHMMNGLDFPGATFQDIRGAVGHLLASGKGKVAVMGFCMGGALTVASAVHLPEVAAAVCYYGIPPRDFADPAAIRIPFLGHFATRDTWCTPDVVAQLESAMLAAGQKPVLYRYEAEHAFFNKLRPTVYDPQAAELSWERTLTFLNQHL</sequence>
<organism evidence="2">
    <name type="scientific">Dechloromonas aromatica (strain RCB)</name>
    <dbReference type="NCBI Taxonomy" id="159087"/>
    <lineage>
        <taxon>Bacteria</taxon>
        <taxon>Pseudomonadati</taxon>
        <taxon>Pseudomonadota</taxon>
        <taxon>Betaproteobacteria</taxon>
        <taxon>Rhodocyclales</taxon>
        <taxon>Azonexaceae</taxon>
        <taxon>Dechloromonas</taxon>
    </lineage>
</organism>
<dbReference type="InterPro" id="IPR051049">
    <property type="entry name" value="Dienelactone_hydrolase-like"/>
</dbReference>
<dbReference type="Pfam" id="PF01738">
    <property type="entry name" value="DLH"/>
    <property type="match status" value="1"/>
</dbReference>
<dbReference type="STRING" id="159087.Daro_3231"/>
<dbReference type="PANTHER" id="PTHR46623:SF6">
    <property type="entry name" value="ALPHA_BETA-HYDROLASES SUPERFAMILY PROTEIN"/>
    <property type="match status" value="1"/>
</dbReference>
<dbReference type="AlphaFoldDB" id="Q47B20"/>
<keyword evidence="2" id="KW-0378">Hydrolase</keyword>
<protein>
    <submittedName>
        <fullName evidence="2">Dienelactone hydrolase</fullName>
    </submittedName>
</protein>
<dbReference type="InterPro" id="IPR029058">
    <property type="entry name" value="AB_hydrolase_fold"/>
</dbReference>
<evidence type="ECO:0000259" key="1">
    <source>
        <dbReference type="Pfam" id="PF01738"/>
    </source>
</evidence>
<dbReference type="Gene3D" id="3.40.50.1820">
    <property type="entry name" value="alpha/beta hydrolase"/>
    <property type="match status" value="1"/>
</dbReference>
<dbReference type="GO" id="GO:0016787">
    <property type="term" value="F:hydrolase activity"/>
    <property type="evidence" value="ECO:0007669"/>
    <property type="project" value="UniProtKB-KW"/>
</dbReference>
<proteinExistence type="predicted"/>
<accession>Q47B20</accession>
<dbReference type="eggNOG" id="COG0412">
    <property type="taxonomic scope" value="Bacteria"/>
</dbReference>
<dbReference type="OrthoDB" id="62567at2"/>
<dbReference type="KEGG" id="dar:Daro_3231"/>